<protein>
    <submittedName>
        <fullName evidence="2">Uncharacterized protein</fullName>
    </submittedName>
</protein>
<dbReference type="OrthoDB" id="10507766at2759"/>
<evidence type="ECO:0000313" key="3">
    <source>
        <dbReference type="Proteomes" id="UP000811619"/>
    </source>
</evidence>
<organism evidence="2 3">
    <name type="scientific">Claviceps africana</name>
    <dbReference type="NCBI Taxonomy" id="83212"/>
    <lineage>
        <taxon>Eukaryota</taxon>
        <taxon>Fungi</taxon>
        <taxon>Dikarya</taxon>
        <taxon>Ascomycota</taxon>
        <taxon>Pezizomycotina</taxon>
        <taxon>Sordariomycetes</taxon>
        <taxon>Hypocreomycetidae</taxon>
        <taxon>Hypocreales</taxon>
        <taxon>Clavicipitaceae</taxon>
        <taxon>Claviceps</taxon>
    </lineage>
</organism>
<comment type="caution">
    <text evidence="2">The sequence shown here is derived from an EMBL/GenBank/DDBJ whole genome shotgun (WGS) entry which is preliminary data.</text>
</comment>
<reference evidence="2" key="1">
    <citation type="journal article" date="2020" name="bioRxiv">
        <title>Whole genome comparisons of ergot fungi reveals the divergence and evolution of species within the genus Claviceps are the result of varying mechanisms driving genome evolution and host range expansion.</title>
        <authorList>
            <person name="Wyka S.A."/>
            <person name="Mondo S.J."/>
            <person name="Liu M."/>
            <person name="Dettman J."/>
            <person name="Nalam V."/>
            <person name="Broders K.D."/>
        </authorList>
    </citation>
    <scope>NUCLEOTIDE SEQUENCE</scope>
    <source>
        <strain evidence="2">CCC 489</strain>
    </source>
</reference>
<proteinExistence type="predicted"/>
<dbReference type="Proteomes" id="UP000811619">
    <property type="component" value="Unassembled WGS sequence"/>
</dbReference>
<dbReference type="AlphaFoldDB" id="A0A8K0NHW3"/>
<sequence>MKYLTLLVAAGAAVSATVEKRLSLQLYCGAKANSAGVCESMGFTGYCCTHSKGKDFPNHRTVVLAIGAFCDGQAGSVYCA</sequence>
<evidence type="ECO:0000256" key="1">
    <source>
        <dbReference type="SAM" id="SignalP"/>
    </source>
</evidence>
<feature type="chain" id="PRO_5035440530" evidence="1">
    <location>
        <begin position="17"/>
        <end position="80"/>
    </location>
</feature>
<keyword evidence="3" id="KW-1185">Reference proteome</keyword>
<feature type="signal peptide" evidence="1">
    <location>
        <begin position="1"/>
        <end position="16"/>
    </location>
</feature>
<accession>A0A8K0NHW3</accession>
<keyword evidence="1" id="KW-0732">Signal</keyword>
<dbReference type="EMBL" id="SRPY01000156">
    <property type="protein sequence ID" value="KAG5927795.1"/>
    <property type="molecule type" value="Genomic_DNA"/>
</dbReference>
<evidence type="ECO:0000313" key="2">
    <source>
        <dbReference type="EMBL" id="KAG5927795.1"/>
    </source>
</evidence>
<name>A0A8K0NHW3_9HYPO</name>
<gene>
    <name evidence="2" type="ORF">E4U42_001764</name>
</gene>